<feature type="transmembrane region" description="Helical" evidence="6">
    <location>
        <begin position="87"/>
        <end position="107"/>
    </location>
</feature>
<evidence type="ECO:0000256" key="1">
    <source>
        <dbReference type="ARBA" id="ARBA00004429"/>
    </source>
</evidence>
<dbReference type="Proteomes" id="UP000184159">
    <property type="component" value="Unassembled WGS sequence"/>
</dbReference>
<feature type="transmembrane region" description="Helical" evidence="6">
    <location>
        <begin position="145"/>
        <end position="164"/>
    </location>
</feature>
<dbReference type="AlphaFoldDB" id="A0A1M5C3K0"/>
<feature type="transmembrane region" description="Helical" evidence="6">
    <location>
        <begin position="59"/>
        <end position="80"/>
    </location>
</feature>
<evidence type="ECO:0000256" key="5">
    <source>
        <dbReference type="ARBA" id="ARBA00023136"/>
    </source>
</evidence>
<keyword evidence="4 6" id="KW-1133">Transmembrane helix</keyword>
<reference evidence="8" key="1">
    <citation type="submission" date="2016-11" db="EMBL/GenBank/DDBJ databases">
        <authorList>
            <person name="Varghese N."/>
            <person name="Submissions S."/>
        </authorList>
    </citation>
    <scope>NUCLEOTIDE SEQUENCE [LARGE SCALE GENOMIC DNA]</scope>
    <source>
        <strain evidence="8">DSM 21264</strain>
    </source>
</reference>
<dbReference type="EMBL" id="FQUH01000011">
    <property type="protein sequence ID" value="SHF49319.1"/>
    <property type="molecule type" value="Genomic_DNA"/>
</dbReference>
<feature type="transmembrane region" description="Helical" evidence="6">
    <location>
        <begin position="244"/>
        <end position="262"/>
    </location>
</feature>
<gene>
    <name evidence="7" type="ORF">SAMN02745781_02412</name>
</gene>
<keyword evidence="5 6" id="KW-0472">Membrane</keyword>
<keyword evidence="8" id="KW-1185">Reference proteome</keyword>
<dbReference type="InterPro" id="IPR001851">
    <property type="entry name" value="ABC_transp_permease"/>
</dbReference>
<evidence type="ECO:0000313" key="7">
    <source>
        <dbReference type="EMBL" id="SHF49319.1"/>
    </source>
</evidence>
<evidence type="ECO:0000256" key="4">
    <source>
        <dbReference type="ARBA" id="ARBA00022989"/>
    </source>
</evidence>
<feature type="transmembrane region" description="Helical" evidence="6">
    <location>
        <begin position="113"/>
        <end position="133"/>
    </location>
</feature>
<keyword evidence="2" id="KW-1003">Cell membrane</keyword>
<feature type="transmembrane region" description="Helical" evidence="6">
    <location>
        <begin position="197"/>
        <end position="216"/>
    </location>
</feature>
<dbReference type="PANTHER" id="PTHR47089">
    <property type="entry name" value="ABC TRANSPORTER, PERMEASE PROTEIN"/>
    <property type="match status" value="1"/>
</dbReference>
<evidence type="ECO:0000313" key="8">
    <source>
        <dbReference type="Proteomes" id="UP000184159"/>
    </source>
</evidence>
<evidence type="ECO:0000256" key="6">
    <source>
        <dbReference type="SAM" id="Phobius"/>
    </source>
</evidence>
<evidence type="ECO:0000256" key="2">
    <source>
        <dbReference type="ARBA" id="ARBA00022475"/>
    </source>
</evidence>
<comment type="subcellular location">
    <subcellularLocation>
        <location evidence="1">Cell inner membrane</location>
        <topology evidence="1">Multi-pass membrane protein</topology>
    </subcellularLocation>
</comment>
<dbReference type="RefSeq" id="WP_083571265.1">
    <property type="nucleotide sequence ID" value="NZ_FQUH01000011.1"/>
</dbReference>
<accession>A0A1M5C3K0</accession>
<dbReference type="GO" id="GO:0022857">
    <property type="term" value="F:transmembrane transporter activity"/>
    <property type="evidence" value="ECO:0007669"/>
    <property type="project" value="InterPro"/>
</dbReference>
<dbReference type="GO" id="GO:0005886">
    <property type="term" value="C:plasma membrane"/>
    <property type="evidence" value="ECO:0007669"/>
    <property type="project" value="UniProtKB-SubCell"/>
</dbReference>
<dbReference type="CDD" id="cd06580">
    <property type="entry name" value="TM_PBP1_transp_TpRbsC_like"/>
    <property type="match status" value="1"/>
</dbReference>
<organism evidence="7 8">
    <name type="scientific">Vibrio gazogenes DSM 21264 = NBRC 103151</name>
    <dbReference type="NCBI Taxonomy" id="1123492"/>
    <lineage>
        <taxon>Bacteria</taxon>
        <taxon>Pseudomonadati</taxon>
        <taxon>Pseudomonadota</taxon>
        <taxon>Gammaproteobacteria</taxon>
        <taxon>Vibrionales</taxon>
        <taxon>Vibrionaceae</taxon>
        <taxon>Vibrio</taxon>
    </lineage>
</organism>
<evidence type="ECO:0000256" key="3">
    <source>
        <dbReference type="ARBA" id="ARBA00022692"/>
    </source>
</evidence>
<dbReference type="Pfam" id="PF02653">
    <property type="entry name" value="BPD_transp_2"/>
    <property type="match status" value="1"/>
</dbReference>
<feature type="transmembrane region" description="Helical" evidence="6">
    <location>
        <begin position="20"/>
        <end position="39"/>
    </location>
</feature>
<keyword evidence="3 6" id="KW-0812">Transmembrane</keyword>
<sequence length="388" mass="41291">MLKVQPRIESSRMMAWFSPLIAISLTLLISSLTLFWLHVSPVKAFNVFLLQPFSDNYNLGELMVKATPLLLCAVGLAICYRANIWNIGAEGQLLIGAVASSAVAVHASEDAGMAMLGLVLLAGIIAGMCWSAIPTLLNRLFHTNIILTTIMLNYIGLYVLLWAVHGPLSDPDGFGFPESIIFPDGVMLPLLFDSGRASVSIIAAIVIAIITAILLFKTLPGFKIRVFGEDASAAQYAGFNRNKIVWGVMLFAGALAGFAGAAEVTGPIGQLIPSVSPGYGYAAIIVAYLGRLNPVGIIVSSFFMGALYMGSDLAQIELGLPTAVTGLFQGILLFSLLACDFLIHYQIKVRRKRPVAITTTSAITPAFALSNETASPQSSHQKNDNGAA</sequence>
<dbReference type="PANTHER" id="PTHR47089:SF1">
    <property type="entry name" value="GUANOSINE ABC TRANSPORTER PERMEASE PROTEIN NUPP"/>
    <property type="match status" value="1"/>
</dbReference>
<name>A0A1M5C3K0_VIBGA</name>
<proteinExistence type="predicted"/>
<protein>
    <submittedName>
        <fullName evidence="7">Nucleoside ABC transporter membrane protein</fullName>
    </submittedName>
</protein>
<feature type="transmembrane region" description="Helical" evidence="6">
    <location>
        <begin position="323"/>
        <end position="343"/>
    </location>
</feature>